<dbReference type="Gene3D" id="1.10.10.1010">
    <property type="entry name" value="Intein homing endonuclease, domain IV"/>
    <property type="match status" value="3"/>
</dbReference>
<name>A0A2N1M2J5_9GLOM</name>
<evidence type="ECO:0000313" key="1">
    <source>
        <dbReference type="EMBL" id="PKK55878.1"/>
    </source>
</evidence>
<organism evidence="1 2">
    <name type="scientific">Rhizophagus irregularis</name>
    <dbReference type="NCBI Taxonomy" id="588596"/>
    <lineage>
        <taxon>Eukaryota</taxon>
        <taxon>Fungi</taxon>
        <taxon>Fungi incertae sedis</taxon>
        <taxon>Mucoromycota</taxon>
        <taxon>Glomeromycotina</taxon>
        <taxon>Glomeromycetes</taxon>
        <taxon>Glomerales</taxon>
        <taxon>Glomeraceae</taxon>
        <taxon>Rhizophagus</taxon>
    </lineage>
</organism>
<sequence length="292" mass="35423">MIIVLQKLNNLKNIKLEFMNEIVTVYGITQNPETKDYIKILDNKCKICNNICYSIHFQQNFNNWTSGNDDIDKFIQNIQLSSHNILKKALEWILYDKFYNIKYIGENKYSANWIDGNMYYWDGSIQNWMRRDQNMIVILKKLNNTKDIALEFINRIKTDYKYYGITQNSETKNYMVILREKCKTCNYICYSIHFQQNFYNWTSGNDDIDKFIQDIQLSVHRNIKEVLEWIPYDRFCDIKYIAEDRYQANWIDGKIWYWNSENENWARSQYMIVVLKKLNNPINVKLEFMNEV</sequence>
<protein>
    <submittedName>
        <fullName evidence="1">Uncharacterized protein</fullName>
    </submittedName>
</protein>
<gene>
    <name evidence="1" type="ORF">RhiirC2_801263</name>
</gene>
<comment type="caution">
    <text evidence="1">The sequence shown here is derived from an EMBL/GenBank/DDBJ whole genome shotgun (WGS) entry which is preliminary data.</text>
</comment>
<dbReference type="AlphaFoldDB" id="A0A2N1M2J5"/>
<accession>A0A2N1M2J5</accession>
<proteinExistence type="predicted"/>
<reference evidence="1 2" key="1">
    <citation type="submission" date="2016-04" db="EMBL/GenBank/DDBJ databases">
        <title>Genome analyses suggest a sexual origin of heterokaryosis in a supposedly ancient asexual fungus.</title>
        <authorList>
            <person name="Ropars J."/>
            <person name="Sedzielewska K."/>
            <person name="Noel J."/>
            <person name="Charron P."/>
            <person name="Farinelli L."/>
            <person name="Marton T."/>
            <person name="Kruger M."/>
            <person name="Pelin A."/>
            <person name="Brachmann A."/>
            <person name="Corradi N."/>
        </authorList>
    </citation>
    <scope>NUCLEOTIDE SEQUENCE [LARGE SCALE GENOMIC DNA]</scope>
    <source>
        <strain evidence="1 2">C2</strain>
    </source>
</reference>
<dbReference type="Proteomes" id="UP000233469">
    <property type="component" value="Unassembled WGS sequence"/>
</dbReference>
<dbReference type="EMBL" id="LLXL01006622">
    <property type="protein sequence ID" value="PKK55878.1"/>
    <property type="molecule type" value="Genomic_DNA"/>
</dbReference>
<evidence type="ECO:0000313" key="2">
    <source>
        <dbReference type="Proteomes" id="UP000233469"/>
    </source>
</evidence>
<dbReference type="VEuPathDB" id="FungiDB:FUN_010772"/>
<reference evidence="1 2" key="2">
    <citation type="submission" date="2017-10" db="EMBL/GenBank/DDBJ databases">
        <title>Extensive intraspecific genome diversity in a model arbuscular mycorrhizal fungus.</title>
        <authorList>
            <person name="Chen E.C.H."/>
            <person name="Morin E."/>
            <person name="Baudet D."/>
            <person name="Noel J."/>
            <person name="Ndikumana S."/>
            <person name="Charron P."/>
            <person name="St-Onge C."/>
            <person name="Giorgi J."/>
            <person name="Grigoriev I.V."/>
            <person name="Roux C."/>
            <person name="Martin F.M."/>
            <person name="Corradi N."/>
        </authorList>
    </citation>
    <scope>NUCLEOTIDE SEQUENCE [LARGE SCALE GENOMIC DNA]</scope>
    <source>
        <strain evidence="1 2">C2</strain>
    </source>
</reference>